<dbReference type="PANTHER" id="PTHR13806:SF31">
    <property type="entry name" value="FLOTILLIN-LIKE PROTEIN 1-RELATED"/>
    <property type="match status" value="1"/>
</dbReference>
<dbReference type="Pfam" id="PF15975">
    <property type="entry name" value="Flot"/>
    <property type="match status" value="1"/>
</dbReference>
<dbReference type="SUPFAM" id="SSF117892">
    <property type="entry name" value="Band 7/SPFH domain"/>
    <property type="match status" value="1"/>
</dbReference>
<dbReference type="CDD" id="cd03399">
    <property type="entry name" value="SPFH_flotillin"/>
    <property type="match status" value="1"/>
</dbReference>
<name>A0ABU1VD03_9BURK</name>
<dbReference type="InterPro" id="IPR036013">
    <property type="entry name" value="Band_7/SPFH_dom_sf"/>
</dbReference>
<keyword evidence="4" id="KW-1003">Cell membrane</keyword>
<dbReference type="InterPro" id="IPR027705">
    <property type="entry name" value="Flotillin_fam"/>
</dbReference>
<evidence type="ECO:0000313" key="9">
    <source>
        <dbReference type="EMBL" id="MDR7095339.1"/>
    </source>
</evidence>
<evidence type="ECO:0000256" key="7">
    <source>
        <dbReference type="SAM" id="Phobius"/>
    </source>
</evidence>
<dbReference type="EMBL" id="JAVDWE010000008">
    <property type="protein sequence ID" value="MDR7095339.1"/>
    <property type="molecule type" value="Genomic_DNA"/>
</dbReference>
<keyword evidence="10" id="KW-1185">Reference proteome</keyword>
<evidence type="ECO:0000256" key="2">
    <source>
        <dbReference type="ARBA" id="ARBA00004236"/>
    </source>
</evidence>
<dbReference type="Pfam" id="PF01145">
    <property type="entry name" value="Band_7"/>
    <property type="match status" value="1"/>
</dbReference>
<dbReference type="Proteomes" id="UP001265550">
    <property type="component" value="Unassembled WGS sequence"/>
</dbReference>
<reference evidence="9 10" key="1">
    <citation type="submission" date="2023-07" db="EMBL/GenBank/DDBJ databases">
        <title>Sorghum-associated microbial communities from plants grown in Nebraska, USA.</title>
        <authorList>
            <person name="Schachtman D."/>
        </authorList>
    </citation>
    <scope>NUCLEOTIDE SEQUENCE [LARGE SCALE GENOMIC DNA]</scope>
    <source>
        <strain evidence="9 10">BE240</strain>
    </source>
</reference>
<dbReference type="SMART" id="SM00244">
    <property type="entry name" value="PHB"/>
    <property type="match status" value="1"/>
</dbReference>
<feature type="domain" description="Band 7" evidence="8">
    <location>
        <begin position="28"/>
        <end position="211"/>
    </location>
</feature>
<evidence type="ECO:0000256" key="6">
    <source>
        <dbReference type="SAM" id="MobiDB-lite"/>
    </source>
</evidence>
<comment type="similarity">
    <text evidence="3">Belongs to the band 7/mec-2 family. Flotillin subfamily.</text>
</comment>
<keyword evidence="5 7" id="KW-0472">Membrane</keyword>
<evidence type="ECO:0000256" key="4">
    <source>
        <dbReference type="ARBA" id="ARBA00022475"/>
    </source>
</evidence>
<dbReference type="PANTHER" id="PTHR13806">
    <property type="entry name" value="FLOTILLIN-RELATED"/>
    <property type="match status" value="1"/>
</dbReference>
<gene>
    <name evidence="9" type="ORF">J2X09_003087</name>
</gene>
<comment type="caution">
    <text evidence="9">The sequence shown here is derived from an EMBL/GenBank/DDBJ whole genome shotgun (WGS) entry which is preliminary data.</text>
</comment>
<organism evidence="9 10">
    <name type="scientific">Hydrogenophaga laconesensis</name>
    <dbReference type="NCBI Taxonomy" id="1805971"/>
    <lineage>
        <taxon>Bacteria</taxon>
        <taxon>Pseudomonadati</taxon>
        <taxon>Pseudomonadota</taxon>
        <taxon>Betaproteobacteria</taxon>
        <taxon>Burkholderiales</taxon>
        <taxon>Comamonadaceae</taxon>
        <taxon>Hydrogenophaga</taxon>
    </lineage>
</organism>
<keyword evidence="7" id="KW-1133">Transmembrane helix</keyword>
<dbReference type="RefSeq" id="WP_204734274.1">
    <property type="nucleotide sequence ID" value="NZ_JAVDWE010000008.1"/>
</dbReference>
<proteinExistence type="inferred from homology"/>
<feature type="transmembrane region" description="Helical" evidence="7">
    <location>
        <begin position="6"/>
        <end position="27"/>
    </location>
</feature>
<evidence type="ECO:0000259" key="8">
    <source>
        <dbReference type="SMART" id="SM00244"/>
    </source>
</evidence>
<evidence type="ECO:0000313" key="10">
    <source>
        <dbReference type="Proteomes" id="UP001265550"/>
    </source>
</evidence>
<evidence type="ECO:0000256" key="5">
    <source>
        <dbReference type="ARBA" id="ARBA00023136"/>
    </source>
</evidence>
<keyword evidence="7" id="KW-0812">Transmembrane</keyword>
<feature type="region of interest" description="Disordered" evidence="6">
    <location>
        <begin position="261"/>
        <end position="281"/>
    </location>
</feature>
<evidence type="ECO:0000256" key="3">
    <source>
        <dbReference type="ARBA" id="ARBA00007161"/>
    </source>
</evidence>
<dbReference type="InterPro" id="IPR001107">
    <property type="entry name" value="Band_7"/>
</dbReference>
<accession>A0ABU1VD03</accession>
<evidence type="ECO:0000256" key="1">
    <source>
        <dbReference type="ARBA" id="ARBA00004167"/>
    </source>
</evidence>
<sequence length="561" mass="61957">MNTSQFGFFLLGLIALVIVVAILLWIVRRLYVRSSKDRAFVRTGLGGQKVVLDAGAFVLPMVHEVTPVNMNTLRLEVRRGQEQALITRDRMRVDVTAEFLVRVQASAVAVAAAAQTLGYRTLEAEKLRELIEGKFVDALRTIAADTTLEDLHEKRGTYARQVRESVAQDLISNGLELQSISLTQLEQADIAYFNPGNAFDAEGLTRLTEQIEQRKKERNDVEQNTLIAIRNKNLESEKLVLEIDRESEYARLSQQREVEVARARQRSEVNRERAEHEREAEQVQITARQAIEAARIRSELTLEQDRIHKNLALQAAEIERRMATDLAEQKRTIAVAEQSRAQSEAHAAADEARALAVAAEERVTTARQTEAAERAKAIELIAAAQAGEKEALRLKLAVDAEKDAAEGRGTVVRMQAEADAQAERIRVEAARVRASMEADAQRQMNEAHNVLSPEARVSGFRHKLLDKVEGIVRESVRPLEHIESIKILSVDGLGGQAAAGGAEAGGALSDQVVNSALRYRAQAPLIDNLLNEIGVDMSGADRLAANLAQPRTARPRDGAQD</sequence>
<dbReference type="InterPro" id="IPR031905">
    <property type="entry name" value="Flotillin_C"/>
</dbReference>
<dbReference type="Gene3D" id="3.30.479.30">
    <property type="entry name" value="Band 7 domain"/>
    <property type="match status" value="1"/>
</dbReference>
<comment type="subcellular location">
    <subcellularLocation>
        <location evidence="2">Cell membrane</location>
    </subcellularLocation>
    <subcellularLocation>
        <location evidence="1">Membrane</location>
        <topology evidence="1">Single-pass membrane protein</topology>
    </subcellularLocation>
</comment>
<protein>
    <submittedName>
        <fullName evidence="9">Membrane protein YqiK</fullName>
    </submittedName>
</protein>